<dbReference type="SMART" id="SM00710">
    <property type="entry name" value="PbH1"/>
    <property type="match status" value="26"/>
</dbReference>
<protein>
    <recommendedName>
        <fullName evidence="2">Ig-like domain-containing protein</fullName>
    </recommendedName>
</protein>
<dbReference type="PANTHER" id="PTHR23019">
    <property type="entry name" value="NUCLEAR PORE MEMBRANE GLYCOPROTEIN GP210-RELATED"/>
    <property type="match status" value="1"/>
</dbReference>
<dbReference type="InterPro" id="IPR007110">
    <property type="entry name" value="Ig-like_dom"/>
</dbReference>
<dbReference type="Pfam" id="PF25354">
    <property type="entry name" value="Ig_NUP210_16th"/>
    <property type="match status" value="1"/>
</dbReference>
<comment type="caution">
    <text evidence="3">The sequence shown here is derived from an EMBL/GenBank/DDBJ whole genome shotgun (WGS) entry which is preliminary data.</text>
</comment>
<dbReference type="InterPro" id="IPR045197">
    <property type="entry name" value="NUP210-like"/>
</dbReference>
<feature type="domain" description="Ig-like" evidence="2">
    <location>
        <begin position="3733"/>
        <end position="3836"/>
    </location>
</feature>
<dbReference type="Gene3D" id="2.60.120.260">
    <property type="entry name" value="Galactose-binding domain-like"/>
    <property type="match status" value="1"/>
</dbReference>
<proteinExistence type="predicted"/>
<dbReference type="SUPFAM" id="SSF48726">
    <property type="entry name" value="Immunoglobulin"/>
    <property type="match status" value="1"/>
</dbReference>
<dbReference type="InterPro" id="IPR011050">
    <property type="entry name" value="Pectin_lyase_fold/virulence"/>
</dbReference>
<dbReference type="InterPro" id="IPR008964">
    <property type="entry name" value="Invasin/intimin_cell_adhesion"/>
</dbReference>
<evidence type="ECO:0000313" key="3">
    <source>
        <dbReference type="EMBL" id="GAA4459995.1"/>
    </source>
</evidence>
<dbReference type="EMBL" id="BAABFA010000004">
    <property type="protein sequence ID" value="GAA4459995.1"/>
    <property type="molecule type" value="Genomic_DNA"/>
</dbReference>
<evidence type="ECO:0000256" key="1">
    <source>
        <dbReference type="SAM" id="SignalP"/>
    </source>
</evidence>
<evidence type="ECO:0000259" key="2">
    <source>
        <dbReference type="PROSITE" id="PS50835"/>
    </source>
</evidence>
<dbReference type="Gene3D" id="2.60.40.1080">
    <property type="match status" value="4"/>
</dbReference>
<dbReference type="Gene3D" id="2.60.40.10">
    <property type="entry name" value="Immunoglobulins"/>
    <property type="match status" value="2"/>
</dbReference>
<reference evidence="4" key="1">
    <citation type="journal article" date="2019" name="Int. J. Syst. Evol. Microbiol.">
        <title>The Global Catalogue of Microorganisms (GCM) 10K type strain sequencing project: providing services to taxonomists for standard genome sequencing and annotation.</title>
        <authorList>
            <consortium name="The Broad Institute Genomics Platform"/>
            <consortium name="The Broad Institute Genome Sequencing Center for Infectious Disease"/>
            <person name="Wu L."/>
            <person name="Ma J."/>
        </authorList>
    </citation>
    <scope>NUCLEOTIDE SEQUENCE [LARGE SCALE GENOMIC DNA]</scope>
    <source>
        <strain evidence="4">JCM 32105</strain>
    </source>
</reference>
<evidence type="ECO:0000313" key="4">
    <source>
        <dbReference type="Proteomes" id="UP001500067"/>
    </source>
</evidence>
<dbReference type="PANTHER" id="PTHR23019:SF0">
    <property type="entry name" value="NUCLEAR PORE MEMBRANE GLYCOPROTEIN 210"/>
    <property type="match status" value="1"/>
</dbReference>
<dbReference type="SMART" id="SM00635">
    <property type="entry name" value="BID_2"/>
    <property type="match status" value="7"/>
</dbReference>
<dbReference type="Proteomes" id="UP001500067">
    <property type="component" value="Unassembled WGS sequence"/>
</dbReference>
<dbReference type="PROSITE" id="PS50835">
    <property type="entry name" value="IG_LIKE"/>
    <property type="match status" value="2"/>
</dbReference>
<organism evidence="3 4">
    <name type="scientific">Nemorincola caseinilytica</name>
    <dbReference type="NCBI Taxonomy" id="2054315"/>
    <lineage>
        <taxon>Bacteria</taxon>
        <taxon>Pseudomonadati</taxon>
        <taxon>Bacteroidota</taxon>
        <taxon>Chitinophagia</taxon>
        <taxon>Chitinophagales</taxon>
        <taxon>Chitinophagaceae</taxon>
        <taxon>Nemorincola</taxon>
    </lineage>
</organism>
<feature type="signal peptide" evidence="1">
    <location>
        <begin position="1"/>
        <end position="19"/>
    </location>
</feature>
<feature type="chain" id="PRO_5047442146" description="Ig-like domain-containing protein" evidence="1">
    <location>
        <begin position="20"/>
        <end position="4020"/>
    </location>
</feature>
<dbReference type="SUPFAM" id="SSF51126">
    <property type="entry name" value="Pectin lyase-like"/>
    <property type="match status" value="1"/>
</dbReference>
<dbReference type="SUPFAM" id="SSF49373">
    <property type="entry name" value="Invasin/intimin cell-adhesion fragments"/>
    <property type="match status" value="3"/>
</dbReference>
<feature type="domain" description="Ig-like" evidence="2">
    <location>
        <begin position="3841"/>
        <end position="3906"/>
    </location>
</feature>
<dbReference type="InterPro" id="IPR006626">
    <property type="entry name" value="PbH1"/>
</dbReference>
<sequence length="4020" mass="409838">MKKFYLSLLSCVAFCSAMAQVTVNATGGVATQGYGSISAAFLAINNGTHTGAITVEVSANTTEGASCVLHSSGAGSANYTSVTIRPTADNVTISGPSASGKGLIELNGADNVTIDGDNPNTPGTNRNLTITNSASNTTTLTSVIRLVVGTGVANTDNVTIKNCIINGSATGRNASGVTSGSVDNTLGIYGGGNAAGATSAPSSLTAVNNSSTGTMNNLVIDNNAITSCARGISVNGASQASINSITVSNNTLGTAGSTAGAPPYFGISSTIYTVAITIQGATLCTVSGNTIQNVMSCNGNVIRGAEIQGTTVSNLQFVNNTINGVVASATNCTGDEGLYIGGSMTTCNISGNTITNIISLSSTANASGINLNNGTGTTTTIVSGNKVSRVNNHTASAVPATGINVNGPNNVQLNNNMVWDVNGRAATAPPSTSNENMGIKVSSGTGHKVYNNTVHMYGGPISGSASHGNTCFMIVNTTSTGMDVRNNIFSMQMTGWPGTPINSCIQLPTGLTASFNGTFNNNAYYAASGNYLAQMTSGTTRYLVSDLVINAITPATNWRSYSSTLNAAGTNDNASLAFVGAAPFIGANTDMHISNASATPLESGGATVTGVTTDIDGQVRPGPAGSVNGGANMPDIGADEFDGIPQDIIPPSITYTALAATCIAGDRTLNATVTDNIGVPLSGANVPRIYYRKGAGTWSSSSGAYVSGTAANSVWTFTISATDMGGLIGTDQVSYYVVAQDAAGKVGATPGIGLVATDVNTVTTPPTTPNIYFVQPNSGTFDVGIGKPFTTITAAVNSYNTNTCLTGHIVYNLTDASYPTESYPITIANNPMAGASATLTIKPATGVAVSITSSSGAASVIRFTDARYVTIDGVNTGGSSFTITNGNAGNTTGNIWLSSVTTGNNNIALRNLTLVGGNAGTAGADEFGIFASNTSSSRTDGANNDDVTIAGNSFEKCGYAVWAGGTSGGTDDNWVITNNIVGPATSSSTNNVGVNAMFFRNMTNLNVSNNTLRNIGVTGTTFGTAGIYMEGNINRAVVANNNISNHVSYGTSNSMSINIGSGVINARVSGNKITTIFNTNGSPGSMRAIELNGGANCNDTIMNNMISEVYSNSSATTTNWPMGIFIQGSTSVAKIWHNSIHLFGDRAGTASTAAGSACIMVTTSGNNIDLRNNILVNTYNNTGIVGEKSYAIYSTSASSTFSAIDNNNYTVSATNFMGLIGGTDRTIVAEMQSGFGGNANSISVNPGFVSNTDLHIPNGGPSGLESAAANVGVTSDIDGDVRPGPVGSVNGGGLLADIGADEFDRIPVEAVLPVVNYTALTSTCSAGDRVITATISDNVGIVTTGANMPRLYMKKNTGAYISAPGTLTAGDALSGTWTFTVSAAAFTPALAGGDQVTYFVVAQDAAGNLGGFPGAGITGTDVNTATPPTTPNVYNIFPSSGTYNVGTSGTYPTITSAINAYNTNTCISGHITYVLTDATYPTESFPITIANNPLAGPSATLTLRPAASTSVTVTGGTSSQSMFRFNDARYVTMDGVNTGGANLHLVSSNPGTNTCNIWLTSSGPGCKFITLKNMNITGGANIPNASPYANEWGILCGSTAIGGNNGNDNDNVTITGNTFLRCGYAVLVCGGAANTSTGGNDNWVVSNNIIGPATVDPLLGMGVNGMFFRNMVNLDISNNILRNTGNTVNGNSFPPAGFFLESGIERAMIRNNTIDGFFSSKTGVSQVIYFGTNILNSIISGNTFKNIGSNVSGWSPRVININTGNASSNDTIVNNIITDVWTNAGTAVASNWANGIYIEGTAGGLKIWHNSINLFGARTGQTGATGSACIAIVATGGNLDIRNNVLVNTCDNTSTATDKNYTIYSSVANTNFTNIDHNDYFVANASNVLGFIGSTDRTNIAGMQAGFGGNLHSVSVNPGFVSNTDLHIPAATISQLESGGMGLGVNTDWDGHVRPGPAGSANGGGLIPDIGADEFDGIIQDVVAPSIVYTPLLGACGNGDRTFTATITDASGVNSTTFKPRVYFKINSAGTWQFTEGTSLGGNVWSFTIQASLMPGLVVGNTVQYYVAAQDAASPTNNVGAQPGIGSTGTNVTNITAPTTPASYNVMTALGGDNLVGSAQPSPFNTLSGAINLYNTGCLTGHVTFILTDANYGVSEGFPLIINNSVFADVDHTLTIRPNAGVSATVTAPTSAGSTFKLLDARFVTIDGVNTGGASLTVVNTKTTAGAAPVWLASTTTGGCKNIAIKNTTITGGNNTITGVWGIIASANGTNPAGNDGMNHDNVLIEGNTFLKCGYAIWGSGSGFASATSNDNWQIKNNFIGPETSDNNLNMGVNAVFLRRMINLEVSGNLFRNIGVTGTTFGTAGLYIEGAVDRARVINNTITNLMSYGSGATSFGIYFGASGGVINSIVSGNTIKGLNNLSGAAGSMRGIYIHTGNNISNDTIVNNMISDVAGFASTTATSCPIGIGIETNSTGTGGVNVWYNTVNLFGSRTGSATSGAMTICMYVGTSGTNLDIRNNIFTNTYDISNQANEKAYAMYSTTGFANYSQLNFNNYFSNGSLAFLSSERTNMTAVQSFGGNTASFSSKPVFVSDNDLHLQQVNANLPMVAGIPLAVTTDFDGTPRNAITPFVGAHEAPKCSGALTAGTAVPVSPSLCVAGSTVINDVTSTPGIGVKLQWQSSPDSVLFTDISGATSETYTISPNITATTYYRMKADCIFSGNRDSASTRVVVYPLPAVITGNDGCVSYTTSLNSADAGGNWVSSNTTVATIGTNGVVTANTTGTTVISYTLPSTGCTRTRELTVNPLPVAIIGDTRICKNTTSDLENADANGTWTSSATGVATVEGTTGVVTGVNDGMTQITYTLPTGCFRAVSVSVDPLPALTVTSLTPTTVCLNESVSFNSSVPPSTFTLMSQDFNSGIDDWTMDNISGDPSAYWQLVPNGWDGSVGDGTPMMQAVGILTGQVNTVLTSGSFSTAGMGSASLTFNQYLLSDAGDATVAVEYSTDGGANWLPLANFAGMTIGDGTWSTTDNDTTIEMPAGALDKTDVKLRWNYNGFLQWFIDNVTVKGTLPPATYAWAGVGGASGVVCDAVTCATATVTPTVAGNNVYAATATSSAGCISTVNVTVSINPLPAAIGGTLSVCQGLTTTLTDDDPDGTWSSSTPSVATIGSSSGIVTGHDAGTSIVTYTLPTGCIITAEVTTNPLPASIAGATFEVCPAHTITLTDSDPDGTWSSSDATVADIDPTTGVILAGNAGTATITYTLPTTCIATATVTVNPLPDAIGGTLAVCKGLSTTLTDATTPGTWTSINTSVATIDATTGEATGVTDGTTTIVYALTTTGCAITAELTVNPLPAAIVGGSMHVCPGNDITFSNSDPDGTWSSSTVAIGTINATTGVATGITDGTTTITYTLPTTCISTAVLTVDPLPAPITGDMTVCEGLNTTLNSITPDGEWYSSNDLIATAGSTTGIISGVAAGTVTVSYVLPTTCMITAVVTVDPLPVAITGTMRACVNATTTLSNTDPDGTWSSGDVTIATIGSATGEMTGVAAGNTLITYTLPTGCITTTIVTTDPLPVVHNVSTGGSYCAGSTGVVLSMTNSEADDTYRLYHGATLVGTVTSVGGAFDFGTYTMSGTYTATATTDLGCLTDMAGAANIVITPTVLPEATIVMGPNDTVCEGQSATFTATPVNGGSAPAYQWIVNGTVVGGTSSYTYVPVNGDVVKVELTSNAVCPLPATVTSNALTAVVTHTLLPSVTIDANPGNNVCQFSNVLFTATPVNGGTTPTYAWTRNGNPVGGTGNTMVLVPNNGDVIVARLTSSYSCPSINNVASNSISMNVTNVFLPSVEINALPGLTSRIGQTVTLNAVVKPAGNTPTYQWYKNSTKLTGATTATYISADFANNDSVTCEVHGVGSCAYYSFNSVKIRRTTGMVEIAGEGNIRLVPNPNTGSFAVNGTIAGTTDEEVTMEVTNMLGQTVYTGKVTSHNGVIDHKVQLDNSLANGMYMLTVHAGDERKVFHFVLSK</sequence>
<gene>
    <name evidence="3" type="ORF">GCM10023093_01900</name>
</gene>
<dbReference type="InterPro" id="IPR057586">
    <property type="entry name" value="Ig_NUP210_16th"/>
</dbReference>
<dbReference type="Gene3D" id="2.160.20.10">
    <property type="entry name" value="Single-stranded right-handed beta-helix, Pectin lyase-like"/>
    <property type="match status" value="2"/>
</dbReference>
<dbReference type="NCBIfam" id="TIGR04183">
    <property type="entry name" value="Por_Secre_tail"/>
    <property type="match status" value="1"/>
</dbReference>
<dbReference type="InterPro" id="IPR003343">
    <property type="entry name" value="Big_2"/>
</dbReference>
<keyword evidence="1" id="KW-0732">Signal</keyword>
<dbReference type="InterPro" id="IPR026444">
    <property type="entry name" value="Secre_tail"/>
</dbReference>
<name>A0ABP8N243_9BACT</name>
<accession>A0ABP8N243</accession>
<dbReference type="InterPro" id="IPR013783">
    <property type="entry name" value="Ig-like_fold"/>
</dbReference>
<keyword evidence="4" id="KW-1185">Reference proteome</keyword>
<dbReference type="InterPro" id="IPR012334">
    <property type="entry name" value="Pectin_lyas_fold"/>
</dbReference>
<dbReference type="RefSeq" id="WP_345077146.1">
    <property type="nucleotide sequence ID" value="NZ_BAABFA010000004.1"/>
</dbReference>
<dbReference type="InterPro" id="IPR036179">
    <property type="entry name" value="Ig-like_dom_sf"/>
</dbReference>